<sequence>MVRKVKRELKIINQDDGAMVLDKSRGIYFQVNAAGVIMLEGLSRGMTMDELVKKLENTFSIDYAQAKTDVNEFIDLLKEMELA</sequence>
<gene>
    <name evidence="1" type="ORF">BCR25_16595</name>
</gene>
<evidence type="ECO:0000313" key="2">
    <source>
        <dbReference type="Proteomes" id="UP000095094"/>
    </source>
</evidence>
<reference evidence="2" key="1">
    <citation type="submission" date="2016-09" db="EMBL/GenBank/DDBJ databases">
        <authorList>
            <person name="Gulvik C.A."/>
        </authorList>
    </citation>
    <scope>NUCLEOTIDE SEQUENCE [LARGE SCALE GENOMIC DNA]</scope>
    <source>
        <strain evidence="2">LMG 8895</strain>
    </source>
</reference>
<proteinExistence type="predicted"/>
<evidence type="ECO:0008006" key="3">
    <source>
        <dbReference type="Google" id="ProtNLM"/>
    </source>
</evidence>
<dbReference type="AlphaFoldDB" id="A0A1E5H0J4"/>
<dbReference type="OrthoDB" id="2236584at2"/>
<dbReference type="Proteomes" id="UP000095094">
    <property type="component" value="Unassembled WGS sequence"/>
</dbReference>
<accession>A0A1E5H0J4</accession>
<dbReference type="Pfam" id="PF05402">
    <property type="entry name" value="PqqD"/>
    <property type="match status" value="1"/>
</dbReference>
<keyword evidence="2" id="KW-1185">Reference proteome</keyword>
<dbReference type="InterPro" id="IPR008792">
    <property type="entry name" value="PQQD"/>
</dbReference>
<name>A0A1E5H0J4_9ENTE</name>
<protein>
    <recommendedName>
        <fullName evidence="3">PqqD family protein</fullName>
    </recommendedName>
</protein>
<comment type="caution">
    <text evidence="1">The sequence shown here is derived from an EMBL/GenBank/DDBJ whole genome shotgun (WGS) entry which is preliminary data.</text>
</comment>
<organism evidence="1 2">
    <name type="scientific">Enterococcus termitis</name>
    <dbReference type="NCBI Taxonomy" id="332950"/>
    <lineage>
        <taxon>Bacteria</taxon>
        <taxon>Bacillati</taxon>
        <taxon>Bacillota</taxon>
        <taxon>Bacilli</taxon>
        <taxon>Lactobacillales</taxon>
        <taxon>Enterococcaceae</taxon>
        <taxon>Enterococcus</taxon>
    </lineage>
</organism>
<evidence type="ECO:0000313" key="1">
    <source>
        <dbReference type="EMBL" id="OEG18441.1"/>
    </source>
</evidence>
<dbReference type="Gene3D" id="1.10.10.1150">
    <property type="entry name" value="Coenzyme PQQ synthesis protein D (PqqD)"/>
    <property type="match status" value="1"/>
</dbReference>
<dbReference type="EMBL" id="MIJY01000006">
    <property type="protein sequence ID" value="OEG18441.1"/>
    <property type="molecule type" value="Genomic_DNA"/>
</dbReference>
<dbReference type="RefSeq" id="WP_069662660.1">
    <property type="nucleotide sequence ID" value="NZ_JBHUJJ010000001.1"/>
</dbReference>
<dbReference type="InterPro" id="IPR041881">
    <property type="entry name" value="PqqD_sf"/>
</dbReference>